<dbReference type="EMBL" id="AWUE01014126">
    <property type="protein sequence ID" value="OMP04978.1"/>
    <property type="molecule type" value="Genomic_DNA"/>
</dbReference>
<keyword evidence="2" id="KW-1133">Transmembrane helix</keyword>
<name>A0A1R3KD77_9ROSI</name>
<keyword evidence="4" id="KW-1185">Reference proteome</keyword>
<evidence type="ECO:0000313" key="4">
    <source>
        <dbReference type="Proteomes" id="UP000187203"/>
    </source>
</evidence>
<accession>A0A1R3KD77</accession>
<reference evidence="4" key="1">
    <citation type="submission" date="2013-09" db="EMBL/GenBank/DDBJ databases">
        <title>Corchorus olitorius genome sequencing.</title>
        <authorList>
            <person name="Alam M."/>
            <person name="Haque M.S."/>
            <person name="Islam M.S."/>
            <person name="Emdad E.M."/>
            <person name="Islam M.M."/>
            <person name="Ahmed B."/>
            <person name="Halim A."/>
            <person name="Hossen Q.M.M."/>
            <person name="Hossain M.Z."/>
            <person name="Ahmed R."/>
            <person name="Khan M.M."/>
            <person name="Islam R."/>
            <person name="Rashid M.M."/>
            <person name="Khan S.A."/>
            <person name="Rahman M.S."/>
            <person name="Alam M."/>
            <person name="Yahiya A.S."/>
            <person name="Khan M.S."/>
            <person name="Azam M.S."/>
            <person name="Haque T."/>
            <person name="Lashkar M.Z.H."/>
            <person name="Akhand A.I."/>
            <person name="Morshed G."/>
            <person name="Roy S."/>
            <person name="Uddin K.S."/>
            <person name="Rabeya T."/>
            <person name="Hossain A.S."/>
            <person name="Chowdhury A."/>
            <person name="Snigdha A.R."/>
            <person name="Mortoza M.S."/>
            <person name="Matin S.A."/>
            <person name="Hoque S.M.E."/>
            <person name="Islam M.K."/>
            <person name="Roy D.K."/>
            <person name="Haider R."/>
            <person name="Moosa M.M."/>
            <person name="Elias S.M."/>
            <person name="Hasan A.M."/>
            <person name="Jahan S."/>
            <person name="Shafiuddin M."/>
            <person name="Mahmood N."/>
            <person name="Shommy N.S."/>
        </authorList>
    </citation>
    <scope>NUCLEOTIDE SEQUENCE [LARGE SCALE GENOMIC DNA]</scope>
    <source>
        <strain evidence="4">cv. O-4</strain>
    </source>
</reference>
<keyword evidence="2" id="KW-0472">Membrane</keyword>
<evidence type="ECO:0000256" key="2">
    <source>
        <dbReference type="SAM" id="Phobius"/>
    </source>
</evidence>
<proteinExistence type="predicted"/>
<dbReference type="AlphaFoldDB" id="A0A1R3KD77"/>
<evidence type="ECO:0000256" key="1">
    <source>
        <dbReference type="SAM" id="MobiDB-lite"/>
    </source>
</evidence>
<evidence type="ECO:0000313" key="3">
    <source>
        <dbReference type="EMBL" id="OMP04978.1"/>
    </source>
</evidence>
<keyword evidence="2" id="KW-0812">Transmembrane</keyword>
<gene>
    <name evidence="3" type="ORF">COLO4_09148</name>
</gene>
<dbReference type="OrthoDB" id="10366834at2759"/>
<dbReference type="Proteomes" id="UP000187203">
    <property type="component" value="Unassembled WGS sequence"/>
</dbReference>
<comment type="caution">
    <text evidence="3">The sequence shown here is derived from an EMBL/GenBank/DDBJ whole genome shotgun (WGS) entry which is preliminary data.</text>
</comment>
<sequence length="63" mass="6572">MVYGDDDAVVRSEGDNGPSLTPTSPIVVAATGASIGVIGSPVVFDSKRTKMRNVSRIFSFVSL</sequence>
<organism evidence="3 4">
    <name type="scientific">Corchorus olitorius</name>
    <dbReference type="NCBI Taxonomy" id="93759"/>
    <lineage>
        <taxon>Eukaryota</taxon>
        <taxon>Viridiplantae</taxon>
        <taxon>Streptophyta</taxon>
        <taxon>Embryophyta</taxon>
        <taxon>Tracheophyta</taxon>
        <taxon>Spermatophyta</taxon>
        <taxon>Magnoliopsida</taxon>
        <taxon>eudicotyledons</taxon>
        <taxon>Gunneridae</taxon>
        <taxon>Pentapetalae</taxon>
        <taxon>rosids</taxon>
        <taxon>malvids</taxon>
        <taxon>Malvales</taxon>
        <taxon>Malvaceae</taxon>
        <taxon>Grewioideae</taxon>
        <taxon>Apeibeae</taxon>
        <taxon>Corchorus</taxon>
    </lineage>
</organism>
<feature type="region of interest" description="Disordered" evidence="1">
    <location>
        <begin position="1"/>
        <end position="23"/>
    </location>
</feature>
<feature type="transmembrane region" description="Helical" evidence="2">
    <location>
        <begin position="26"/>
        <end position="44"/>
    </location>
</feature>
<protein>
    <submittedName>
        <fullName evidence="3">PAB-dependent poly(A)-specific ribonuclease subunit 2-like protein</fullName>
    </submittedName>
</protein>